<protein>
    <submittedName>
        <fullName evidence="3">MerR family transcriptional regulator</fullName>
    </submittedName>
</protein>
<proteinExistence type="predicted"/>
<dbReference type="EMBL" id="JAVFKP010000004">
    <property type="protein sequence ID" value="MDQ4627821.1"/>
    <property type="molecule type" value="Genomic_DNA"/>
</dbReference>
<evidence type="ECO:0000313" key="3">
    <source>
        <dbReference type="EMBL" id="MDQ4627821.1"/>
    </source>
</evidence>
<dbReference type="SUPFAM" id="SSF46955">
    <property type="entry name" value="Putative DNA-binding domain"/>
    <property type="match status" value="1"/>
</dbReference>
<dbReference type="InterPro" id="IPR000551">
    <property type="entry name" value="MerR-type_HTH_dom"/>
</dbReference>
<dbReference type="PROSITE" id="PS00552">
    <property type="entry name" value="HTH_MERR_1"/>
    <property type="match status" value="1"/>
</dbReference>
<dbReference type="Gene3D" id="1.10.1660.10">
    <property type="match status" value="1"/>
</dbReference>
<sequence length="344" mass="38108">MLLKIGELARLTGLTIRTLHHYDSIGLLSPSARTQAGYRLYQHGDMDRLHRIMALRKFGLSLADIANALAGPDLPLHTIVAQQIAMLEHQIAQASTLRERLCSLQAQLAQGQAPELGEWLTTMELMTMYDKYFSHEELQQLPLLSDAAVEEEWKALVARVRAAMEAGASPGDAPAQALATEWMVKLVRDTGAHPGLFARLNDMHAQEPIMQATTSIDAQLMQFILAAFNASRMALYRPFLDEQEYAYLLANYGKRSGEWPALIAAVRAAMDARTPPTDPAVLQLARQWLDLFRSYAGTNPATQLKFRQAHQQEPRLMEGSFVDGAMLQYLGAAMAVVAQERPGA</sequence>
<dbReference type="PANTHER" id="PTHR30204:SF90">
    <property type="entry name" value="HTH-TYPE TRANSCRIPTIONAL ACTIVATOR MTA"/>
    <property type="match status" value="1"/>
</dbReference>
<dbReference type="PROSITE" id="PS50937">
    <property type="entry name" value="HTH_MERR_2"/>
    <property type="match status" value="1"/>
</dbReference>
<dbReference type="InterPro" id="IPR009061">
    <property type="entry name" value="DNA-bd_dom_put_sf"/>
</dbReference>
<dbReference type="PANTHER" id="PTHR30204">
    <property type="entry name" value="REDOX-CYCLING DRUG-SENSING TRANSCRIPTIONAL ACTIVATOR SOXR"/>
    <property type="match status" value="1"/>
</dbReference>
<reference evidence="3 4" key="1">
    <citation type="submission" date="2023-08" db="EMBL/GenBank/DDBJ databases">
        <title>Draft genome sequence of Janthinobacterium lividum.</title>
        <authorList>
            <person name="Chun B.H."/>
            <person name="Lee Y."/>
        </authorList>
    </citation>
    <scope>NUCLEOTIDE SEQUENCE [LARGE SCALE GENOMIC DNA]</scope>
    <source>
        <strain evidence="3 4">AMJK</strain>
    </source>
</reference>
<dbReference type="InterPro" id="IPR012925">
    <property type="entry name" value="TipAS_dom"/>
</dbReference>
<feature type="domain" description="HTH merR-type" evidence="2">
    <location>
        <begin position="2"/>
        <end position="71"/>
    </location>
</feature>
<name>A0ABU0XZT9_9BURK</name>
<dbReference type="SMART" id="SM00422">
    <property type="entry name" value="HTH_MERR"/>
    <property type="match status" value="1"/>
</dbReference>
<organism evidence="3 4">
    <name type="scientific">Janthinobacterium lividum</name>
    <dbReference type="NCBI Taxonomy" id="29581"/>
    <lineage>
        <taxon>Bacteria</taxon>
        <taxon>Pseudomonadati</taxon>
        <taxon>Pseudomonadota</taxon>
        <taxon>Betaproteobacteria</taxon>
        <taxon>Burkholderiales</taxon>
        <taxon>Oxalobacteraceae</taxon>
        <taxon>Janthinobacterium</taxon>
    </lineage>
</organism>
<dbReference type="Pfam" id="PF13411">
    <property type="entry name" value="MerR_1"/>
    <property type="match status" value="1"/>
</dbReference>
<accession>A0ABU0XZT9</accession>
<dbReference type="PRINTS" id="PR00040">
    <property type="entry name" value="HTHMERR"/>
</dbReference>
<dbReference type="Pfam" id="PF07739">
    <property type="entry name" value="TipAS"/>
    <property type="match status" value="1"/>
</dbReference>
<keyword evidence="4" id="KW-1185">Reference proteome</keyword>
<evidence type="ECO:0000313" key="4">
    <source>
        <dbReference type="Proteomes" id="UP001237592"/>
    </source>
</evidence>
<gene>
    <name evidence="3" type="ORF">RB624_18175</name>
</gene>
<keyword evidence="1" id="KW-0238">DNA-binding</keyword>
<comment type="caution">
    <text evidence="3">The sequence shown here is derived from an EMBL/GenBank/DDBJ whole genome shotgun (WGS) entry which is preliminary data.</text>
</comment>
<evidence type="ECO:0000259" key="2">
    <source>
        <dbReference type="PROSITE" id="PS50937"/>
    </source>
</evidence>
<dbReference type="RefSeq" id="WP_307779776.1">
    <property type="nucleotide sequence ID" value="NZ_JAVFKP010000004.1"/>
</dbReference>
<dbReference type="Proteomes" id="UP001237592">
    <property type="component" value="Unassembled WGS sequence"/>
</dbReference>
<dbReference type="InterPro" id="IPR047057">
    <property type="entry name" value="MerR_fam"/>
</dbReference>
<evidence type="ECO:0000256" key="1">
    <source>
        <dbReference type="ARBA" id="ARBA00023125"/>
    </source>
</evidence>